<evidence type="ECO:0000313" key="2">
    <source>
        <dbReference type="EMBL" id="SDU74910.1"/>
    </source>
</evidence>
<dbReference type="Gene3D" id="3.60.10.10">
    <property type="entry name" value="Endonuclease/exonuclease/phosphatase"/>
    <property type="match status" value="1"/>
</dbReference>
<accession>A0A1H2L1V4</accession>
<dbReference type="GO" id="GO:0003824">
    <property type="term" value="F:catalytic activity"/>
    <property type="evidence" value="ECO:0007669"/>
    <property type="project" value="InterPro"/>
</dbReference>
<evidence type="ECO:0000313" key="3">
    <source>
        <dbReference type="Proteomes" id="UP000183180"/>
    </source>
</evidence>
<dbReference type="AlphaFoldDB" id="A0A1H2L1V4"/>
<reference evidence="2 3" key="1">
    <citation type="submission" date="2016-10" db="EMBL/GenBank/DDBJ databases">
        <authorList>
            <person name="de Groot N.N."/>
        </authorList>
    </citation>
    <scope>NUCLEOTIDE SEQUENCE [LARGE SCALE GENOMIC DNA]</scope>
    <source>
        <strain evidence="2 3">DSM 44215</strain>
    </source>
</reference>
<evidence type="ECO:0000259" key="1">
    <source>
        <dbReference type="Pfam" id="PF03372"/>
    </source>
</evidence>
<dbReference type="Pfam" id="PF03372">
    <property type="entry name" value="Exo_endo_phos"/>
    <property type="match status" value="1"/>
</dbReference>
<feature type="domain" description="Endonuclease/exonuclease/phosphatase" evidence="1">
    <location>
        <begin position="3"/>
        <end position="194"/>
    </location>
</feature>
<dbReference type="EMBL" id="FNLM01000034">
    <property type="protein sequence ID" value="SDU74910.1"/>
    <property type="molecule type" value="Genomic_DNA"/>
</dbReference>
<name>A0A1H2L1V4_9ACTN</name>
<gene>
    <name evidence="2" type="ORF">SAMN04488548_1344264</name>
</gene>
<proteinExistence type="predicted"/>
<organism evidence="2 3">
    <name type="scientific">Gordonia westfalica</name>
    <dbReference type="NCBI Taxonomy" id="158898"/>
    <lineage>
        <taxon>Bacteria</taxon>
        <taxon>Bacillati</taxon>
        <taxon>Actinomycetota</taxon>
        <taxon>Actinomycetes</taxon>
        <taxon>Mycobacteriales</taxon>
        <taxon>Gordoniaceae</taxon>
        <taxon>Gordonia</taxon>
    </lineage>
</organism>
<dbReference type="InterPro" id="IPR036691">
    <property type="entry name" value="Endo/exonu/phosph_ase_sf"/>
</dbReference>
<dbReference type="Proteomes" id="UP000183180">
    <property type="component" value="Unassembled WGS sequence"/>
</dbReference>
<protein>
    <recommendedName>
        <fullName evidence="1">Endonuclease/exonuclease/phosphatase domain-containing protein</fullName>
    </recommendedName>
</protein>
<dbReference type="SUPFAM" id="SSF56219">
    <property type="entry name" value="DNase I-like"/>
    <property type="match status" value="1"/>
</dbReference>
<dbReference type="InterPro" id="IPR005135">
    <property type="entry name" value="Endo/exonuclease/phosphatase"/>
</dbReference>
<sequence>MWATRSSARGRRVRNILREVDADLLIVTEGQRDLLPKGGHIVDAGSDWGYDITKSPERRKTMLWSRKPLTDVTTVPSGAGAGRALVAHTDTPLGQVRVLAVCIPWASAHVSTGRRDASNWSEHLECCDHIEVLTAGFDPRIPTIVAGDFNQRLPRVRQPIRVHERLLEVLDRWTLHTAGDVRYGPLIDHIASDLSCINLRTWSGTDDVGRLSDHSGVTCTLVRRDS</sequence>